<evidence type="ECO:0000256" key="5">
    <source>
        <dbReference type="SAM" id="MobiDB-lite"/>
    </source>
</evidence>
<evidence type="ECO:0000256" key="2">
    <source>
        <dbReference type="ARBA" id="ARBA00022670"/>
    </source>
</evidence>
<dbReference type="InterPro" id="IPR038332">
    <property type="entry name" value="PPE_sf"/>
</dbReference>
<reference evidence="7" key="1">
    <citation type="submission" date="2022-08" db="EMBL/GenBank/DDBJ databases">
        <authorList>
            <person name="Tistechok S."/>
            <person name="Samborskyy M."/>
            <person name="Roman I."/>
        </authorList>
    </citation>
    <scope>NUCLEOTIDE SEQUENCE</scope>
    <source>
        <strain evidence="7">DSM 103496</strain>
    </source>
</reference>
<evidence type="ECO:0000256" key="3">
    <source>
        <dbReference type="ARBA" id="ARBA00022801"/>
    </source>
</evidence>
<keyword evidence="4" id="KW-0788">Thiol protease</keyword>
<feature type="compositionally biased region" description="Gly residues" evidence="5">
    <location>
        <begin position="223"/>
        <end position="256"/>
    </location>
</feature>
<name>A0A9X2VXB4_9PSEU</name>
<keyword evidence="8" id="KW-1185">Reference proteome</keyword>
<dbReference type="PROSITE" id="PS51935">
    <property type="entry name" value="NLPC_P60"/>
    <property type="match status" value="1"/>
</dbReference>
<dbReference type="Gene3D" id="1.20.1260.20">
    <property type="entry name" value="PPE superfamily"/>
    <property type="match status" value="1"/>
</dbReference>
<dbReference type="GO" id="GO:0006508">
    <property type="term" value="P:proteolysis"/>
    <property type="evidence" value="ECO:0007669"/>
    <property type="project" value="UniProtKB-KW"/>
</dbReference>
<protein>
    <submittedName>
        <fullName evidence="7">C40 family peptidase</fullName>
    </submittedName>
</protein>
<proteinExistence type="inferred from homology"/>
<dbReference type="EMBL" id="JANYMP010000044">
    <property type="protein sequence ID" value="MCS7484286.1"/>
    <property type="molecule type" value="Genomic_DNA"/>
</dbReference>
<feature type="domain" description="NlpC/P60" evidence="6">
    <location>
        <begin position="285"/>
        <end position="399"/>
    </location>
</feature>
<keyword evidence="2" id="KW-0645">Protease</keyword>
<dbReference type="InterPro" id="IPR000064">
    <property type="entry name" value="NLP_P60_dom"/>
</dbReference>
<dbReference type="InterPro" id="IPR051794">
    <property type="entry name" value="PG_Endopeptidase_C40"/>
</dbReference>
<evidence type="ECO:0000256" key="4">
    <source>
        <dbReference type="ARBA" id="ARBA00022807"/>
    </source>
</evidence>
<dbReference type="PANTHER" id="PTHR47359:SF3">
    <property type="entry name" value="NLP_P60 DOMAIN-CONTAINING PROTEIN-RELATED"/>
    <property type="match status" value="1"/>
</dbReference>
<evidence type="ECO:0000313" key="8">
    <source>
        <dbReference type="Proteomes" id="UP001141259"/>
    </source>
</evidence>
<comment type="similarity">
    <text evidence="1">Belongs to the peptidase C40 family.</text>
</comment>
<dbReference type="SUPFAM" id="SSF54001">
    <property type="entry name" value="Cysteine proteinases"/>
    <property type="match status" value="1"/>
</dbReference>
<accession>A0A9X2VXB4</accession>
<evidence type="ECO:0000256" key="1">
    <source>
        <dbReference type="ARBA" id="ARBA00007074"/>
    </source>
</evidence>
<feature type="region of interest" description="Disordered" evidence="5">
    <location>
        <begin position="198"/>
        <end position="283"/>
    </location>
</feature>
<dbReference type="Gene3D" id="3.90.1720.10">
    <property type="entry name" value="endopeptidase domain like (from Nostoc punctiforme)"/>
    <property type="match status" value="1"/>
</dbReference>
<dbReference type="InterPro" id="IPR038765">
    <property type="entry name" value="Papain-like_cys_pep_sf"/>
</dbReference>
<keyword evidence="3" id="KW-0378">Hydrolase</keyword>
<feature type="compositionally biased region" description="Low complexity" evidence="5">
    <location>
        <begin position="199"/>
        <end position="222"/>
    </location>
</feature>
<dbReference type="RefSeq" id="WP_259629738.1">
    <property type="nucleotide sequence ID" value="NZ_JANYMP010000044.1"/>
</dbReference>
<gene>
    <name evidence="7" type="ORF">NZH93_46285</name>
</gene>
<evidence type="ECO:0000259" key="6">
    <source>
        <dbReference type="PROSITE" id="PS51935"/>
    </source>
</evidence>
<comment type="caution">
    <text evidence="7">The sequence shown here is derived from an EMBL/GenBank/DDBJ whole genome shotgun (WGS) entry which is preliminary data.</text>
</comment>
<sequence length="399" mass="38772">MVDVAGFISSLVQPMRDHLAKLEGDTGGATRAADAFTRASTALTDIDGRHTGAANAVLGTWYGDKANTFQSRVATLSGGVQAVARNATTAQTAATSAVTAVTTGRTAIQGVIDEFISYATPRLAAAVGAGLFGGPGAAIAVAASITNEAHKYEARSAGELQKVRDQLTAAVAQLNGLEKPDTGALKALAEPIGIELSEATTTTSSASTTTGGDPAAPPSTGSNSGGGSGGGGTGGGGGGGGGSAGGGGGGGGGGTGPRLPVAIPPQPGSGVGVNLPDGSSAEAPNEQAAAAVRNALSALGTPYVWGGANPPQGTDCSGLTQWAYAGAGFDLPRPASSQAMGASVPADQLLPGDLVVWSGHVAMVIGNGQIVEAGDPVQVGNLRTSNSGMEFYGFYRPTA</sequence>
<dbReference type="Proteomes" id="UP001141259">
    <property type="component" value="Unassembled WGS sequence"/>
</dbReference>
<dbReference type="Pfam" id="PF00877">
    <property type="entry name" value="NLPC_P60"/>
    <property type="match status" value="1"/>
</dbReference>
<dbReference type="AlphaFoldDB" id="A0A9X2VXB4"/>
<dbReference type="GO" id="GO:0008234">
    <property type="term" value="F:cysteine-type peptidase activity"/>
    <property type="evidence" value="ECO:0007669"/>
    <property type="project" value="UniProtKB-KW"/>
</dbReference>
<dbReference type="PANTHER" id="PTHR47359">
    <property type="entry name" value="PEPTIDOGLYCAN DL-ENDOPEPTIDASE CWLO"/>
    <property type="match status" value="1"/>
</dbReference>
<organism evidence="7 8">
    <name type="scientific">Umezawaea endophytica</name>
    <dbReference type="NCBI Taxonomy" id="1654476"/>
    <lineage>
        <taxon>Bacteria</taxon>
        <taxon>Bacillati</taxon>
        <taxon>Actinomycetota</taxon>
        <taxon>Actinomycetes</taxon>
        <taxon>Pseudonocardiales</taxon>
        <taxon>Pseudonocardiaceae</taxon>
        <taxon>Umezawaea</taxon>
    </lineage>
</organism>
<evidence type="ECO:0000313" key="7">
    <source>
        <dbReference type="EMBL" id="MCS7484286.1"/>
    </source>
</evidence>